<name>S4YAZ8_SORCE</name>
<proteinExistence type="predicted"/>
<dbReference type="eggNOG" id="COG4447">
    <property type="taxonomic scope" value="Bacteria"/>
</dbReference>
<dbReference type="InterPro" id="IPR011050">
    <property type="entry name" value="Pectin_lyase_fold/virulence"/>
</dbReference>
<evidence type="ECO:0008006" key="3">
    <source>
        <dbReference type="Google" id="ProtNLM"/>
    </source>
</evidence>
<dbReference type="OrthoDB" id="134981at2"/>
<dbReference type="Proteomes" id="UP000014803">
    <property type="component" value="Chromosome"/>
</dbReference>
<dbReference type="STRING" id="1254432.SCE1572_47635"/>
<evidence type="ECO:0000313" key="2">
    <source>
        <dbReference type="Proteomes" id="UP000014803"/>
    </source>
</evidence>
<gene>
    <name evidence="1" type="ORF">SCE1572_47635</name>
</gene>
<dbReference type="KEGG" id="scu:SCE1572_47635"/>
<dbReference type="SUPFAM" id="SSF51126">
    <property type="entry name" value="Pectin lyase-like"/>
    <property type="match status" value="1"/>
</dbReference>
<protein>
    <recommendedName>
        <fullName evidence="3">Right handed beta helix domain-containing protein</fullName>
    </recommendedName>
</protein>
<sequence>MLLQQGRLVLDSDVAAAADAADTLLRDLAADVGCETGSPDLGYLATPGPLVAIFETLDGVALPDPSASFKAHRDYGRKYKERFPSLYVGGLSAAGAVSIHGRVELQTDAPASPRHYPKLRIWARIPAGTVVDVTVEGIPTTIVGVDEAAFHPYDVDVAALVTGAYGDLTIGFSGVAAGNEAWIGMIEGLEEAQQSAGQHRPYFWVTRGRYYLKGLEVEHGRGGDDGQYPGVSFPPAAGFDNPPIPLGSGDLMVAYLEGWERLVTHVEDKGLLEQALGGALDTAVRTRAIGQVKLAFFRSEDIDVLASAGDVPKAFAAVDEGTAELVVTTTPTVDNPDPCAIPEAGGYTGPDNRFYRFEVHTGGDLGTVEIKWSKNNGADLFGALVADAANGLVTLSGGADVRDGDLVELLFEVDDLGDAGLAEISLTAPWFRPAERKVGALYYAQTTSVTGQIRLLDLATKTQASVDPALAAKPGAKVRLWHGLLRTAPVNGNVVSTFDLGDGIAIELAGASFRPGSYWQYEARKLKDNSNGPWQKSPHGPERLFAPLALFSFDDGGKPLVLERWYDHQFSAICELNADDIAYDGAKVGTGADTVQEALDELYEKDHEGGCCDVSLSPAGGGDDGARIQGAIDDLPEGGVICLRRGVYDVRSTITVREKRVEIVGCPEAVLIGRTEGPMFRVAEGGELALEKLIARADEGSGAVVSLQMLDPSPAGEGFNVMYGVTIREAALVHTGGEGFAVQEGGVVPAAVDPAAPEPLSLFPSLYNGGHVRVESSILVSAWTLAADCLRSCDVSDSVLVCARAGIYAARLDALSVRRSSIRSWLTEHLRKELASAAPASLDAALRRALEQLYGDVSEGSFGILVGGLENTIIEETSIHATAGVRARRTHKLRSVANDVHARSGPAVRIDVATFVTLSGDTLGSASAAVHVPFTAYNVRVEKCAMSSPFGVVLGAMSTGTALPPENPLKFEQVCIVGNRFLGFYKRTVEDMKAGVLVGPLPADLDGDGDSDPVFGDIRTLDVSGNLFIAGEGAADVAIGSTLLSPDLDRAAQRAIRIWDNLINGGSYGIIVYGSGAEIKQNTIARARGRARRAREIGIGLFDATGAVVAGNVVRVDGGEVEGDVVGIGLFKAWTEGASRDARIEHNTVACGSRSTPLLVARTERRGRHDRIRVIGNDLQGSGCELRSLFACVIQENRFRCSVTIDEAHDGVVSDNVLEDATGKLVALDITHAEGDWQIADNRSEGHIRLLPAYRVLDEGVRGERSSELSDLVLRALVSGPVNPSVLEEQLVGHIEGAFSPVASRAEGIRTTEAVRGAPVRGPLRGEAGERALRVDEIVARELSASFLHLLEEIDPSLTLEEAPYQAQVTGNWATGDLVIGFAARGRFETEHETYRTAYSSARSVIQIISNRADTALITNHYRHHVVAHNTARVYHPSFGSAEQITTPNYDYP</sequence>
<dbReference type="InterPro" id="IPR012334">
    <property type="entry name" value="Pectin_lyas_fold"/>
</dbReference>
<evidence type="ECO:0000313" key="1">
    <source>
        <dbReference type="EMBL" id="AGP41495.1"/>
    </source>
</evidence>
<dbReference type="RefSeq" id="WP_020741362.1">
    <property type="nucleotide sequence ID" value="NC_021658.1"/>
</dbReference>
<dbReference type="HOGENOM" id="CLU_251162_0_0_7"/>
<accession>S4YAZ8</accession>
<dbReference type="PATRIC" id="fig|1254432.3.peg.10769"/>
<organism evidence="1 2">
    <name type="scientific">Sorangium cellulosum So0157-2</name>
    <dbReference type="NCBI Taxonomy" id="1254432"/>
    <lineage>
        <taxon>Bacteria</taxon>
        <taxon>Pseudomonadati</taxon>
        <taxon>Myxococcota</taxon>
        <taxon>Polyangia</taxon>
        <taxon>Polyangiales</taxon>
        <taxon>Polyangiaceae</taxon>
        <taxon>Sorangium</taxon>
    </lineage>
</organism>
<reference evidence="1 2" key="1">
    <citation type="journal article" date="2013" name="Sci. Rep.">
        <title>Extraordinary expansion of a Sorangium cellulosum genome from an alkaline milieu.</title>
        <authorList>
            <person name="Han K."/>
            <person name="Li Z.F."/>
            <person name="Peng R."/>
            <person name="Zhu L.P."/>
            <person name="Zhou T."/>
            <person name="Wang L.G."/>
            <person name="Li S.G."/>
            <person name="Zhang X.B."/>
            <person name="Hu W."/>
            <person name="Wu Z.H."/>
            <person name="Qin N."/>
            <person name="Li Y.Z."/>
        </authorList>
    </citation>
    <scope>NUCLEOTIDE SEQUENCE [LARGE SCALE GENOMIC DNA]</scope>
    <source>
        <strain evidence="1 2">So0157-2</strain>
    </source>
</reference>
<dbReference type="EMBL" id="CP003969">
    <property type="protein sequence ID" value="AGP41495.1"/>
    <property type="molecule type" value="Genomic_DNA"/>
</dbReference>
<dbReference type="Gene3D" id="2.160.20.10">
    <property type="entry name" value="Single-stranded right-handed beta-helix, Pectin lyase-like"/>
    <property type="match status" value="1"/>
</dbReference>